<dbReference type="PROSITE" id="PS00584">
    <property type="entry name" value="PFKB_KINASES_2"/>
    <property type="match status" value="1"/>
</dbReference>
<reference evidence="5 6" key="1">
    <citation type="submission" date="2019-09" db="EMBL/GenBank/DDBJ databases">
        <title>Genome sequence of Roseospira marina, one of the more divergent members of the non-sulfur purple photosynthetic bacterial family, the Rhodospirillaceae.</title>
        <authorList>
            <person name="Meyer T."/>
            <person name="Kyndt J."/>
        </authorList>
    </citation>
    <scope>NUCLEOTIDE SEQUENCE [LARGE SCALE GENOMIC DNA]</scope>
    <source>
        <strain evidence="5 6">DSM 15113</strain>
    </source>
</reference>
<sequence length="338" mass="35343">MTAPRHDVVALGNAIVDVHAHANESFLAEHGMNKGGMMLIDRARAAMLYDAMGPGVESSGGSAANTVAGLASLGARAAFVGKVAEDQLGQIFTHDIRAIGAAFDTPPLTGPKAEESSTARCLILVTPDGQRTMNTYLGACIELGPEDIDEALFAGGLITYIEGYLWDPPRAKDAIVKAAAAARDAGRKVALTLSDSFCVDRHRETFIELTSGFVNLLFANEAEIKALYQTDDLDQAVAQIKGHTDIAAITRSEKGSLVVTGDEVLTVPAEPIAQVMDTTGAGDLYAAGFLRGLTSGRSLADCAHIGHVCAAEIISHFGPRPEVASLADLVSQKMGRAA</sequence>
<dbReference type="CDD" id="cd01168">
    <property type="entry name" value="adenosine_kinase"/>
    <property type="match status" value="1"/>
</dbReference>
<evidence type="ECO:0000259" key="4">
    <source>
        <dbReference type="Pfam" id="PF00294"/>
    </source>
</evidence>
<evidence type="ECO:0000256" key="2">
    <source>
        <dbReference type="ARBA" id="ARBA00022679"/>
    </source>
</evidence>
<organism evidence="5 6">
    <name type="scientific">Roseospira marina</name>
    <dbReference type="NCBI Taxonomy" id="140057"/>
    <lineage>
        <taxon>Bacteria</taxon>
        <taxon>Pseudomonadati</taxon>
        <taxon>Pseudomonadota</taxon>
        <taxon>Alphaproteobacteria</taxon>
        <taxon>Rhodospirillales</taxon>
        <taxon>Rhodospirillaceae</taxon>
        <taxon>Roseospira</taxon>
    </lineage>
</organism>
<dbReference type="Gene3D" id="3.30.1110.10">
    <property type="match status" value="1"/>
</dbReference>
<evidence type="ECO:0000313" key="6">
    <source>
        <dbReference type="Proteomes" id="UP000324065"/>
    </source>
</evidence>
<keyword evidence="2" id="KW-0808">Transferase</keyword>
<protein>
    <submittedName>
        <fullName evidence="5">Adenosine kinase</fullName>
    </submittedName>
</protein>
<evidence type="ECO:0000313" key="5">
    <source>
        <dbReference type="EMBL" id="KAA5605492.1"/>
    </source>
</evidence>
<dbReference type="Proteomes" id="UP000324065">
    <property type="component" value="Unassembled WGS sequence"/>
</dbReference>
<dbReference type="InterPro" id="IPR011611">
    <property type="entry name" value="PfkB_dom"/>
</dbReference>
<dbReference type="AlphaFoldDB" id="A0A5M6IBK0"/>
<dbReference type="OrthoDB" id="9813569at2"/>
<dbReference type="Pfam" id="PF00294">
    <property type="entry name" value="PfkB"/>
    <property type="match status" value="1"/>
</dbReference>
<evidence type="ECO:0000256" key="3">
    <source>
        <dbReference type="ARBA" id="ARBA00022777"/>
    </source>
</evidence>
<feature type="domain" description="Carbohydrate kinase PfkB" evidence="4">
    <location>
        <begin position="57"/>
        <end position="320"/>
    </location>
</feature>
<comment type="similarity">
    <text evidence="1">Belongs to the carbohydrate kinase PfkB family.</text>
</comment>
<keyword evidence="3 5" id="KW-0418">Kinase</keyword>
<comment type="caution">
    <text evidence="5">The sequence shown here is derived from an EMBL/GenBank/DDBJ whole genome shotgun (WGS) entry which is preliminary data.</text>
</comment>
<accession>A0A5M6IBK0</accession>
<dbReference type="PANTHER" id="PTHR43320:SF3">
    <property type="entry name" value="CARBOHYDRATE KINASE PFKB DOMAIN-CONTAINING PROTEIN"/>
    <property type="match status" value="1"/>
</dbReference>
<dbReference type="InterPro" id="IPR052700">
    <property type="entry name" value="Carb_kinase_PfkB-like"/>
</dbReference>
<dbReference type="InterPro" id="IPR002173">
    <property type="entry name" value="Carboh/pur_kinase_PfkB_CS"/>
</dbReference>
<gene>
    <name evidence="5" type="ORF">F1188_11395</name>
</gene>
<dbReference type="InterPro" id="IPR029056">
    <property type="entry name" value="Ribokinase-like"/>
</dbReference>
<dbReference type="EMBL" id="VWPJ01000009">
    <property type="protein sequence ID" value="KAA5605492.1"/>
    <property type="molecule type" value="Genomic_DNA"/>
</dbReference>
<dbReference type="SUPFAM" id="SSF53613">
    <property type="entry name" value="Ribokinase-like"/>
    <property type="match status" value="1"/>
</dbReference>
<name>A0A5M6IBK0_9PROT</name>
<proteinExistence type="inferred from homology"/>
<keyword evidence="6" id="KW-1185">Reference proteome</keyword>
<dbReference type="Gene3D" id="3.40.1190.20">
    <property type="match status" value="1"/>
</dbReference>
<dbReference type="RefSeq" id="WP_150062543.1">
    <property type="nucleotide sequence ID" value="NZ_JACHII010000017.1"/>
</dbReference>
<evidence type="ECO:0000256" key="1">
    <source>
        <dbReference type="ARBA" id="ARBA00010688"/>
    </source>
</evidence>
<dbReference type="PANTHER" id="PTHR43320">
    <property type="entry name" value="SUGAR KINASE"/>
    <property type="match status" value="1"/>
</dbReference>
<dbReference type="GO" id="GO:0016301">
    <property type="term" value="F:kinase activity"/>
    <property type="evidence" value="ECO:0007669"/>
    <property type="project" value="UniProtKB-KW"/>
</dbReference>